<dbReference type="InterPro" id="IPR011992">
    <property type="entry name" value="EF-hand-dom_pair"/>
</dbReference>
<dbReference type="Proteomes" id="UP000887566">
    <property type="component" value="Unplaced"/>
</dbReference>
<dbReference type="AlphaFoldDB" id="A0A914WVC0"/>
<keyword evidence="3" id="KW-1185">Reference proteome</keyword>
<dbReference type="InterPro" id="IPR018247">
    <property type="entry name" value="EF_Hand_1_Ca_BS"/>
</dbReference>
<dbReference type="PROSITE" id="PS00018">
    <property type="entry name" value="EF_HAND_1"/>
    <property type="match status" value="2"/>
</dbReference>
<dbReference type="SUPFAM" id="SSF47473">
    <property type="entry name" value="EF-hand"/>
    <property type="match status" value="1"/>
</dbReference>
<reference evidence="4" key="1">
    <citation type="submission" date="2022-11" db="UniProtKB">
        <authorList>
            <consortium name="WormBaseParasite"/>
        </authorList>
    </citation>
    <scope>IDENTIFICATION</scope>
</reference>
<evidence type="ECO:0000313" key="3">
    <source>
        <dbReference type="Proteomes" id="UP000887566"/>
    </source>
</evidence>
<protein>
    <submittedName>
        <fullName evidence="4">EF-hand domain-containing protein</fullName>
    </submittedName>
</protein>
<name>A0A914WVC0_9BILA</name>
<dbReference type="InterPro" id="IPR002048">
    <property type="entry name" value="EF_hand_dom"/>
</dbReference>
<sequence length="186" mass="21682">MGKEVDAFLMRKWEYAFRVFFDVNRNGTLEWDDFQLLIEIIGAARGPMSDEYLSAKLALNEIWHKLTAAIGLKHDDKVTEEDWMAMWKKSLNGSTPDWQKLYLEYMFQLLDASGDKLVDQSEYIQVMGYFDISRSEATACFDKFALNEQGELVMAITYEKFVTLWEEYFTSTDMNSTGNYLLGFID</sequence>
<evidence type="ECO:0000256" key="1">
    <source>
        <dbReference type="ARBA" id="ARBA00022837"/>
    </source>
</evidence>
<evidence type="ECO:0000259" key="2">
    <source>
        <dbReference type="PROSITE" id="PS50222"/>
    </source>
</evidence>
<evidence type="ECO:0000313" key="4">
    <source>
        <dbReference type="WBParaSite" id="PSAMB.scaffold5531size11477.g26811.t1"/>
    </source>
</evidence>
<dbReference type="GO" id="GO:0005509">
    <property type="term" value="F:calcium ion binding"/>
    <property type="evidence" value="ECO:0007669"/>
    <property type="project" value="InterPro"/>
</dbReference>
<dbReference type="Gene3D" id="1.10.238.10">
    <property type="entry name" value="EF-hand"/>
    <property type="match status" value="1"/>
</dbReference>
<organism evidence="3 4">
    <name type="scientific">Plectus sambesii</name>
    <dbReference type="NCBI Taxonomy" id="2011161"/>
    <lineage>
        <taxon>Eukaryota</taxon>
        <taxon>Metazoa</taxon>
        <taxon>Ecdysozoa</taxon>
        <taxon>Nematoda</taxon>
        <taxon>Chromadorea</taxon>
        <taxon>Plectida</taxon>
        <taxon>Plectina</taxon>
        <taxon>Plectoidea</taxon>
        <taxon>Plectidae</taxon>
        <taxon>Plectus</taxon>
    </lineage>
</organism>
<feature type="domain" description="EF-hand" evidence="2">
    <location>
        <begin position="98"/>
        <end position="133"/>
    </location>
</feature>
<dbReference type="PROSITE" id="PS50222">
    <property type="entry name" value="EF_HAND_2"/>
    <property type="match status" value="2"/>
</dbReference>
<feature type="domain" description="EF-hand" evidence="2">
    <location>
        <begin position="21"/>
        <end position="44"/>
    </location>
</feature>
<keyword evidence="1" id="KW-0106">Calcium</keyword>
<proteinExistence type="predicted"/>
<dbReference type="WBParaSite" id="PSAMB.scaffold5531size11477.g26811.t1">
    <property type="protein sequence ID" value="PSAMB.scaffold5531size11477.g26811.t1"/>
    <property type="gene ID" value="PSAMB.scaffold5531size11477.g26811"/>
</dbReference>
<accession>A0A914WVC0</accession>